<name>A0ABY3D7W3_9PSED</name>
<evidence type="ECO:0000313" key="2">
    <source>
        <dbReference type="Proteomes" id="UP001165882"/>
    </source>
</evidence>
<dbReference type="RefSeq" id="WP_144000141.1">
    <property type="nucleotide sequence ID" value="NZ_QWEF01000001.1"/>
</dbReference>
<reference evidence="1 2" key="1">
    <citation type="journal article" date="2019" name="Biocontrol Sci. Technol.">
        <title>Pseudomonas putida strain B2017 produced as technical grade active ingredient controls fungal and bacterial crop diseases.</title>
        <authorList>
            <person name="Oliver C."/>
            <person name="Hernandez I."/>
            <person name="Caminal M."/>
            <person name="Lara J.M."/>
            <person name="Fernandez C."/>
        </authorList>
    </citation>
    <scope>NUCLEOTIDE SEQUENCE [LARGE SCALE GENOMIC DNA]</scope>
    <source>
        <strain evidence="1 2">B2017</strain>
    </source>
</reference>
<comment type="caution">
    <text evidence="1">The sequence shown here is derived from an EMBL/GenBank/DDBJ whole genome shotgun (WGS) entry which is preliminary data.</text>
</comment>
<evidence type="ECO:0000313" key="1">
    <source>
        <dbReference type="EMBL" id="TRZ61738.1"/>
    </source>
</evidence>
<dbReference type="Proteomes" id="UP001165882">
    <property type="component" value="Unassembled WGS sequence"/>
</dbReference>
<dbReference type="EMBL" id="QWEF01000001">
    <property type="protein sequence ID" value="TRZ61738.1"/>
    <property type="molecule type" value="Genomic_DNA"/>
</dbReference>
<sequence length="74" mass="8085">MKRTLEGMAKAGEPLLREALDAIRAHQTAQDNGASPETIERLRVLADSLYHAVVDFQVLEAGSLSESISLISRH</sequence>
<keyword evidence="2" id="KW-1185">Reference proteome</keyword>
<organism evidence="1 2">
    <name type="scientific">Pseudomonas alloputida</name>
    <dbReference type="NCBI Taxonomy" id="1940621"/>
    <lineage>
        <taxon>Bacteria</taxon>
        <taxon>Pseudomonadati</taxon>
        <taxon>Pseudomonadota</taxon>
        <taxon>Gammaproteobacteria</taxon>
        <taxon>Pseudomonadales</taxon>
        <taxon>Pseudomonadaceae</taxon>
        <taxon>Pseudomonas</taxon>
    </lineage>
</organism>
<protein>
    <submittedName>
        <fullName evidence="1">Uncharacterized protein</fullName>
    </submittedName>
</protein>
<gene>
    <name evidence="1" type="ORF">DZA28_18020</name>
</gene>
<accession>A0ABY3D7W3</accession>
<proteinExistence type="predicted"/>